<protein>
    <submittedName>
        <fullName evidence="1">Uncharacterized protein</fullName>
    </submittedName>
</protein>
<name>A0ACB1ASD0_MELEN</name>
<comment type="caution">
    <text evidence="1">The sequence shown here is derived from an EMBL/GenBank/DDBJ whole genome shotgun (WGS) entry which is preliminary data.</text>
</comment>
<keyword evidence="2" id="KW-1185">Reference proteome</keyword>
<proteinExistence type="predicted"/>
<dbReference type="EMBL" id="CAVMJV010000105">
    <property type="protein sequence ID" value="CAK5099120.1"/>
    <property type="molecule type" value="Genomic_DNA"/>
</dbReference>
<gene>
    <name evidence="1" type="ORF">MENTE1834_LOCUS41764</name>
</gene>
<accession>A0ACB1ASD0</accession>
<reference evidence="1" key="1">
    <citation type="submission" date="2023-11" db="EMBL/GenBank/DDBJ databases">
        <authorList>
            <person name="Poullet M."/>
        </authorList>
    </citation>
    <scope>NUCLEOTIDE SEQUENCE</scope>
    <source>
        <strain evidence="1">E1834</strain>
    </source>
</reference>
<organism evidence="1 2">
    <name type="scientific">Meloidogyne enterolobii</name>
    <name type="common">Root-knot nematode worm</name>
    <name type="synonym">Meloidogyne mayaguensis</name>
    <dbReference type="NCBI Taxonomy" id="390850"/>
    <lineage>
        <taxon>Eukaryota</taxon>
        <taxon>Metazoa</taxon>
        <taxon>Ecdysozoa</taxon>
        <taxon>Nematoda</taxon>
        <taxon>Chromadorea</taxon>
        <taxon>Rhabditida</taxon>
        <taxon>Tylenchina</taxon>
        <taxon>Tylenchomorpha</taxon>
        <taxon>Tylenchoidea</taxon>
        <taxon>Meloidogynidae</taxon>
        <taxon>Meloidogyninae</taxon>
        <taxon>Meloidogyne</taxon>
    </lineage>
</organism>
<dbReference type="Proteomes" id="UP001497535">
    <property type="component" value="Unassembled WGS sequence"/>
</dbReference>
<evidence type="ECO:0000313" key="2">
    <source>
        <dbReference type="Proteomes" id="UP001497535"/>
    </source>
</evidence>
<evidence type="ECO:0000313" key="1">
    <source>
        <dbReference type="EMBL" id="CAK5099120.1"/>
    </source>
</evidence>
<sequence length="415" mass="47720">MTENIAVTKFREFLRINTEQPNPDYYGCRDFLFNYAKELGITPWGYECVDKKPFVGMTLFGTRPELPSILLYCHTDVVPTFGEFWTYPPYEAFKDEKGNIFARGAQVDLYYFLKKNFFEDMKCVGIQYIEALRALKASNENKPFVRTIHILWGPDEEIGGHDGMEKFVETDCFKQLNVGFVLDEGLASENDVYRLFYAERCVWWFKIICPGSPGHGSRFIENSAGPKLTSILQSVNAFREQQRKKLEENSDKLNLGDVTSINLSKVEGGVQTNVIPSEFVAYFDMRITPTDDFNTIEEMIKNWCKNAGKGVTYEFLQKGLCRKLTPTDTSDPWWNALTSVFKEENCKFQKEIFIGGTDARYCRGAGIPAIGFSPMINTPILLHDHNEYLNENVFLEGVRLYTKIIPRLANLEEFK</sequence>